<evidence type="ECO:0000313" key="3">
    <source>
        <dbReference type="Proteomes" id="UP000014160"/>
    </source>
</evidence>
<comment type="caution">
    <text evidence="2">The sequence shown here is derived from an EMBL/GenBank/DDBJ whole genome shotgun (WGS) entry which is preliminary data.</text>
</comment>
<evidence type="ECO:0008006" key="4">
    <source>
        <dbReference type="Google" id="ProtNLM"/>
    </source>
</evidence>
<protein>
    <recommendedName>
        <fullName evidence="4">Transposase</fullName>
    </recommendedName>
</protein>
<keyword evidence="3" id="KW-1185">Reference proteome</keyword>
<accession>A0ABN0MCF5</accession>
<evidence type="ECO:0000256" key="1">
    <source>
        <dbReference type="SAM" id="Coils"/>
    </source>
</evidence>
<proteinExistence type="predicted"/>
<dbReference type="PANTHER" id="PTHR33215:SF13">
    <property type="entry name" value="PROTEIN DISTAL ANTENNA"/>
    <property type="match status" value="1"/>
</dbReference>
<evidence type="ECO:0000313" key="2">
    <source>
        <dbReference type="EMBL" id="EOW77606.1"/>
    </source>
</evidence>
<dbReference type="Pfam" id="PF01527">
    <property type="entry name" value="HTH_Tnp_1"/>
    <property type="match status" value="1"/>
</dbReference>
<reference evidence="2 3" key="1">
    <citation type="submission" date="2013-03" db="EMBL/GenBank/DDBJ databases">
        <title>The Genome Sequence of Enterococcus gilvus ATCC BAA-350 (PacBio/Illumina hybrid assembly).</title>
        <authorList>
            <consortium name="The Broad Institute Genomics Platform"/>
            <consortium name="The Broad Institute Genome Sequencing Center for Infectious Disease"/>
            <person name="Earl A."/>
            <person name="Russ C."/>
            <person name="Gilmore M."/>
            <person name="Surin D."/>
            <person name="Walker B."/>
            <person name="Young S."/>
            <person name="Zeng Q."/>
            <person name="Gargeya S."/>
            <person name="Fitzgerald M."/>
            <person name="Haas B."/>
            <person name="Abouelleil A."/>
            <person name="Allen A.W."/>
            <person name="Alvarado L."/>
            <person name="Arachchi H.M."/>
            <person name="Berlin A.M."/>
            <person name="Chapman S.B."/>
            <person name="Gainer-Dewar J."/>
            <person name="Goldberg J."/>
            <person name="Griggs A."/>
            <person name="Gujja S."/>
            <person name="Hansen M."/>
            <person name="Howarth C."/>
            <person name="Imamovic A."/>
            <person name="Ireland A."/>
            <person name="Larimer J."/>
            <person name="McCowan C."/>
            <person name="Murphy C."/>
            <person name="Pearson M."/>
            <person name="Poon T.W."/>
            <person name="Priest M."/>
            <person name="Roberts A."/>
            <person name="Saif S."/>
            <person name="Shea T."/>
            <person name="Sisk P."/>
            <person name="Sykes S."/>
            <person name="Wortman J."/>
            <person name="Nusbaum C."/>
            <person name="Birren B."/>
        </authorList>
    </citation>
    <scope>NUCLEOTIDE SEQUENCE [LARGE SCALE GENOMIC DNA]</scope>
    <source>
        <strain evidence="2 3">ATCC BAA-350</strain>
    </source>
</reference>
<gene>
    <name evidence="2" type="ORF">I592_04126</name>
</gene>
<keyword evidence="1" id="KW-0175">Coiled coil</keyword>
<dbReference type="InterPro" id="IPR051839">
    <property type="entry name" value="RD_transcriptional_regulator"/>
</dbReference>
<dbReference type="EMBL" id="ASWH01000004">
    <property type="protein sequence ID" value="EOW77606.1"/>
    <property type="molecule type" value="Genomic_DNA"/>
</dbReference>
<dbReference type="InterPro" id="IPR002514">
    <property type="entry name" value="Transposase_8"/>
</dbReference>
<dbReference type="InterPro" id="IPR009057">
    <property type="entry name" value="Homeodomain-like_sf"/>
</dbReference>
<name>A0ABN0MCF5_9ENTE</name>
<feature type="coiled-coil region" evidence="1">
    <location>
        <begin position="61"/>
        <end position="88"/>
    </location>
</feature>
<dbReference type="Gene3D" id="1.10.10.60">
    <property type="entry name" value="Homeodomain-like"/>
    <property type="match status" value="1"/>
</dbReference>
<dbReference type="Proteomes" id="UP000014160">
    <property type="component" value="Unassembled WGS sequence"/>
</dbReference>
<dbReference type="SUPFAM" id="SSF46689">
    <property type="entry name" value="Homeodomain-like"/>
    <property type="match status" value="1"/>
</dbReference>
<dbReference type="PANTHER" id="PTHR33215">
    <property type="entry name" value="PROTEIN DISTAL ANTENNA"/>
    <property type="match status" value="1"/>
</dbReference>
<organism evidence="2 3">
    <name type="scientific">Enterococcus gilvus ATCC BAA-350</name>
    <dbReference type="NCBI Taxonomy" id="1158614"/>
    <lineage>
        <taxon>Bacteria</taxon>
        <taxon>Bacillati</taxon>
        <taxon>Bacillota</taxon>
        <taxon>Bacilli</taxon>
        <taxon>Lactobacillales</taxon>
        <taxon>Enterococcaceae</taxon>
        <taxon>Enterococcus</taxon>
    </lineage>
</organism>
<sequence>MPRRSFDKAFKTAAVKLIIEDGFSVKEVSNQLDVHANSLYRWVQEYEKFGEGAFPGKGSALFDAQYEIKKLEQENRYLREELELLKKFQVFLKPNKKSDSNL</sequence>